<accession>A0ABX8WPV3</accession>
<dbReference type="InterPro" id="IPR027417">
    <property type="entry name" value="P-loop_NTPase"/>
</dbReference>
<comment type="function">
    <text evidence="1 13">Transfers the gamma-phosphate of ATP to the 4'-position of a tetraacyldisaccharide 1-phosphate intermediate (termed DS-1-P) to form tetraacyldisaccharide 1,4'-bis-phosphate (lipid IVA).</text>
</comment>
<evidence type="ECO:0000256" key="11">
    <source>
        <dbReference type="ARBA" id="ARBA00023098"/>
    </source>
</evidence>
<evidence type="ECO:0000256" key="12">
    <source>
        <dbReference type="ARBA" id="ARBA00029757"/>
    </source>
</evidence>
<dbReference type="Proteomes" id="UP000824755">
    <property type="component" value="Chromosome"/>
</dbReference>
<evidence type="ECO:0000256" key="3">
    <source>
        <dbReference type="ARBA" id="ARBA00012071"/>
    </source>
</evidence>
<evidence type="ECO:0000256" key="8">
    <source>
        <dbReference type="ARBA" id="ARBA00022741"/>
    </source>
</evidence>
<dbReference type="PANTHER" id="PTHR42724">
    <property type="entry name" value="TETRAACYLDISACCHARIDE 4'-KINASE"/>
    <property type="match status" value="1"/>
</dbReference>
<keyword evidence="11 13" id="KW-0443">Lipid metabolism</keyword>
<dbReference type="EMBL" id="CP080544">
    <property type="protein sequence ID" value="QYR52313.1"/>
    <property type="molecule type" value="Genomic_DNA"/>
</dbReference>
<dbReference type="NCBIfam" id="TIGR00682">
    <property type="entry name" value="lpxK"/>
    <property type="match status" value="1"/>
</dbReference>
<comment type="pathway">
    <text evidence="2 13">Glycolipid biosynthesis; lipid IV(A) biosynthesis; lipid IV(A) from (3R)-3-hydroxytetradecanoyl-[acyl-carrier-protein] and UDP-N-acetyl-alpha-D-glucosamine: step 6/6.</text>
</comment>
<evidence type="ECO:0000256" key="2">
    <source>
        <dbReference type="ARBA" id="ARBA00004870"/>
    </source>
</evidence>
<dbReference type="RefSeq" id="WP_220379100.1">
    <property type="nucleotide sequence ID" value="NZ_CP080544.1"/>
</dbReference>
<comment type="catalytic activity">
    <reaction evidence="13">
        <text>a lipid A disaccharide + ATP = a lipid IVA + ADP + H(+)</text>
        <dbReference type="Rhea" id="RHEA:67840"/>
        <dbReference type="ChEBI" id="CHEBI:15378"/>
        <dbReference type="ChEBI" id="CHEBI:30616"/>
        <dbReference type="ChEBI" id="CHEBI:176343"/>
        <dbReference type="ChEBI" id="CHEBI:176425"/>
        <dbReference type="ChEBI" id="CHEBI:456216"/>
        <dbReference type="EC" id="2.7.1.130"/>
    </reaction>
</comment>
<keyword evidence="5 13" id="KW-0444">Lipid biosynthesis</keyword>
<sequence length="341" mass="36873">MSGKKQAPAWWYNPDVLVPFWAHAGEAVFRLASRTRAKLYEKQWKRAFHPGVPVIVVGNISVGGTGKTPLVMALIAHLQAAGYTPGLATRGYGRANPKQALWVDADTPAAIGGDEPVMIAKATGVRVRADAKRARAARALVESGCDVIVCDDGLQHYGLARDIEIEVIDALRGYGNGRLLPGGPLRESPAGASRFDFRVVNLGALPDEAATRIDPAFQAMFVRPTRVKALNSARTATLAAFKGQRVHAVAGIGHPQRFFDMLKQHEIAVVPHPFPDHHAFSEADFAFSSDLPVLMTSKDASKCTAFAQDHWYEISVDAVMPAGFWSALDVKLKALKGHPNE</sequence>
<keyword evidence="15" id="KW-1185">Reference proteome</keyword>
<dbReference type="HAMAP" id="MF_00409">
    <property type="entry name" value="LpxK"/>
    <property type="match status" value="1"/>
</dbReference>
<evidence type="ECO:0000256" key="4">
    <source>
        <dbReference type="ARBA" id="ARBA00016436"/>
    </source>
</evidence>
<dbReference type="GO" id="GO:0009029">
    <property type="term" value="F:lipid-A 4'-kinase activity"/>
    <property type="evidence" value="ECO:0007669"/>
    <property type="project" value="UniProtKB-EC"/>
</dbReference>
<reference evidence="14 15" key="1">
    <citation type="submission" date="2021-08" db="EMBL/GenBank/DDBJ databases">
        <title>Lysobacter sp. strain CJ11 Genome sequencing and assembly.</title>
        <authorList>
            <person name="Kim I."/>
        </authorList>
    </citation>
    <scope>NUCLEOTIDE SEQUENCE [LARGE SCALE GENOMIC DNA]</scope>
    <source>
        <strain evidence="14 15">CJ11</strain>
    </source>
</reference>
<evidence type="ECO:0000256" key="9">
    <source>
        <dbReference type="ARBA" id="ARBA00022777"/>
    </source>
</evidence>
<feature type="binding site" evidence="13">
    <location>
        <begin position="61"/>
        <end position="68"/>
    </location>
    <ligand>
        <name>ATP</name>
        <dbReference type="ChEBI" id="CHEBI:30616"/>
    </ligand>
</feature>
<proteinExistence type="inferred from homology"/>
<dbReference type="SUPFAM" id="SSF52540">
    <property type="entry name" value="P-loop containing nucleoside triphosphate hydrolases"/>
    <property type="match status" value="1"/>
</dbReference>
<dbReference type="InterPro" id="IPR003758">
    <property type="entry name" value="LpxK"/>
</dbReference>
<dbReference type="PANTHER" id="PTHR42724:SF1">
    <property type="entry name" value="TETRAACYLDISACCHARIDE 4'-KINASE, MITOCHONDRIAL-RELATED"/>
    <property type="match status" value="1"/>
</dbReference>
<keyword evidence="7 13" id="KW-0808">Transferase</keyword>
<evidence type="ECO:0000256" key="13">
    <source>
        <dbReference type="HAMAP-Rule" id="MF_00409"/>
    </source>
</evidence>
<evidence type="ECO:0000256" key="1">
    <source>
        <dbReference type="ARBA" id="ARBA00002274"/>
    </source>
</evidence>
<evidence type="ECO:0000256" key="7">
    <source>
        <dbReference type="ARBA" id="ARBA00022679"/>
    </source>
</evidence>
<evidence type="ECO:0000256" key="6">
    <source>
        <dbReference type="ARBA" id="ARBA00022556"/>
    </source>
</evidence>
<keyword evidence="9 13" id="KW-0418">Kinase</keyword>
<protein>
    <recommendedName>
        <fullName evidence="4 13">Tetraacyldisaccharide 4'-kinase</fullName>
        <ecNumber evidence="3 13">2.7.1.130</ecNumber>
    </recommendedName>
    <alternativeName>
        <fullName evidence="12 13">Lipid A 4'-kinase</fullName>
    </alternativeName>
</protein>
<organism evidence="14 15">
    <name type="scientific">Lysobacter soyae</name>
    <dbReference type="NCBI Taxonomy" id="2764185"/>
    <lineage>
        <taxon>Bacteria</taxon>
        <taxon>Pseudomonadati</taxon>
        <taxon>Pseudomonadota</taxon>
        <taxon>Gammaproteobacteria</taxon>
        <taxon>Lysobacterales</taxon>
        <taxon>Lysobacteraceae</taxon>
        <taxon>Lysobacter</taxon>
    </lineage>
</organism>
<evidence type="ECO:0000256" key="10">
    <source>
        <dbReference type="ARBA" id="ARBA00022840"/>
    </source>
</evidence>
<keyword evidence="8 13" id="KW-0547">Nucleotide-binding</keyword>
<keyword evidence="6 13" id="KW-0441">Lipid A biosynthesis</keyword>
<dbReference type="EC" id="2.7.1.130" evidence="3 13"/>
<evidence type="ECO:0000256" key="5">
    <source>
        <dbReference type="ARBA" id="ARBA00022516"/>
    </source>
</evidence>
<keyword evidence="10 13" id="KW-0067">ATP-binding</keyword>
<gene>
    <name evidence="13 14" type="primary">lpxK</name>
    <name evidence="14" type="ORF">H8L67_06790</name>
</gene>
<evidence type="ECO:0000313" key="14">
    <source>
        <dbReference type="EMBL" id="QYR52313.1"/>
    </source>
</evidence>
<name>A0ABX8WPV3_9GAMM</name>
<dbReference type="Pfam" id="PF02606">
    <property type="entry name" value="LpxK"/>
    <property type="match status" value="1"/>
</dbReference>
<comment type="similarity">
    <text evidence="13">Belongs to the LpxK family.</text>
</comment>
<evidence type="ECO:0000313" key="15">
    <source>
        <dbReference type="Proteomes" id="UP000824755"/>
    </source>
</evidence>